<dbReference type="GeneID" id="68919026"/>
<name>B6IFS0_CAEBR</name>
<dbReference type="KEGG" id="cbr:CBG_27576"/>
<reference evidence="1 2" key="1">
    <citation type="journal article" date="2003" name="PLoS Biol.">
        <title>The genome sequence of Caenorhabditis briggsae: a platform for comparative genomics.</title>
        <authorList>
            <person name="Stein L.D."/>
            <person name="Bao Z."/>
            <person name="Blasiar D."/>
            <person name="Blumenthal T."/>
            <person name="Brent M.R."/>
            <person name="Chen N."/>
            <person name="Chinwalla A."/>
            <person name="Clarke L."/>
            <person name="Clee C."/>
            <person name="Coghlan A."/>
            <person name="Coulson A."/>
            <person name="D'Eustachio P."/>
            <person name="Fitch D.H."/>
            <person name="Fulton L.A."/>
            <person name="Fulton R.E."/>
            <person name="Griffiths-Jones S."/>
            <person name="Harris T.W."/>
            <person name="Hillier L.W."/>
            <person name="Kamath R."/>
            <person name="Kuwabara P.E."/>
            <person name="Mardis E.R."/>
            <person name="Marra M.A."/>
            <person name="Miner T.L."/>
            <person name="Minx P."/>
            <person name="Mullikin J.C."/>
            <person name="Plumb R.W."/>
            <person name="Rogers J."/>
            <person name="Schein J.E."/>
            <person name="Sohrmann M."/>
            <person name="Spieth J."/>
            <person name="Stajich J.E."/>
            <person name="Wei C."/>
            <person name="Willey D."/>
            <person name="Wilson R.K."/>
            <person name="Durbin R."/>
            <person name="Waterston R.H."/>
        </authorList>
    </citation>
    <scope>NUCLEOTIDE SEQUENCE [LARGE SCALE GENOMIC DNA]</scope>
    <source>
        <strain evidence="1 2">AF16</strain>
    </source>
</reference>
<dbReference type="InParanoid" id="B6IFS0"/>
<proteinExistence type="predicted"/>
<organism evidence="1 2">
    <name type="scientific">Caenorhabditis briggsae</name>
    <dbReference type="NCBI Taxonomy" id="6238"/>
    <lineage>
        <taxon>Eukaryota</taxon>
        <taxon>Metazoa</taxon>
        <taxon>Ecdysozoa</taxon>
        <taxon>Nematoda</taxon>
        <taxon>Chromadorea</taxon>
        <taxon>Rhabditida</taxon>
        <taxon>Rhabditina</taxon>
        <taxon>Rhabditomorpha</taxon>
        <taxon>Rhabditoidea</taxon>
        <taxon>Rhabditidae</taxon>
        <taxon>Peloderinae</taxon>
        <taxon>Caenorhabditis</taxon>
    </lineage>
</organism>
<sequence length="65" mass="7334">MDQIAEQLQGMEIDAPEVSDPNVTKQQLETALRLQAEARAKKQRSAESYQDMLEKVDEFDANHSG</sequence>
<accession>B6IFS0</accession>
<protein>
    <submittedName>
        <fullName evidence="1">Protein CBG27576</fullName>
    </submittedName>
</protein>
<reference evidence="1 2" key="2">
    <citation type="journal article" date="2011" name="PLoS Genet.">
        <title>Caenorhabditis briggsae recombinant inbred line genotypes reveal inter-strain incompatibility and the evolution of recombination.</title>
        <authorList>
            <person name="Ross J.A."/>
            <person name="Koboldt D.C."/>
            <person name="Staisch J.E."/>
            <person name="Chamberlin H.M."/>
            <person name="Gupta B.P."/>
            <person name="Miller R.D."/>
            <person name="Baird S.E."/>
            <person name="Haag E.S."/>
        </authorList>
    </citation>
    <scope>NUCLEOTIDE SEQUENCE [LARGE SCALE GENOMIC DNA]</scope>
    <source>
        <strain evidence="1 2">AF16</strain>
    </source>
</reference>
<evidence type="ECO:0000313" key="2">
    <source>
        <dbReference type="Proteomes" id="UP000008549"/>
    </source>
</evidence>
<dbReference type="RefSeq" id="XP_045098320.1">
    <property type="nucleotide sequence ID" value="XM_045239278.1"/>
</dbReference>
<dbReference type="Proteomes" id="UP000008549">
    <property type="component" value="Unassembled WGS sequence"/>
</dbReference>
<evidence type="ECO:0000313" key="1">
    <source>
        <dbReference type="EMBL" id="CAR98750.1"/>
    </source>
</evidence>
<gene>
    <name evidence="1 3" type="ORF">CBG27576</name>
    <name evidence="1" type="ORF">CBG_27576</name>
</gene>
<keyword evidence="2" id="KW-1185">Reference proteome</keyword>
<dbReference type="WormBase" id="CBG27576">
    <property type="protein sequence ID" value="CBP31313"/>
    <property type="gene ID" value="WBGene00088990"/>
</dbReference>
<dbReference type="HOGENOM" id="CLU_2851771_0_0_1"/>
<dbReference type="CTD" id="68919026"/>
<dbReference type="AlphaFoldDB" id="B6IFS0"/>
<evidence type="ECO:0000313" key="3">
    <source>
        <dbReference type="WormBase" id="CBG27576"/>
    </source>
</evidence>
<dbReference type="EMBL" id="HE601277">
    <property type="protein sequence ID" value="CAR98750.1"/>
    <property type="molecule type" value="Genomic_DNA"/>
</dbReference>